<dbReference type="Pfam" id="PF25989">
    <property type="entry name" value="YknX_C"/>
    <property type="match status" value="1"/>
</dbReference>
<feature type="compositionally biased region" description="Basic and acidic residues" evidence="2">
    <location>
        <begin position="1"/>
        <end position="15"/>
    </location>
</feature>
<feature type="compositionally biased region" description="Basic and acidic residues" evidence="2">
    <location>
        <begin position="24"/>
        <end position="35"/>
    </location>
</feature>
<dbReference type="HOGENOM" id="CLU_029108_0_0_9"/>
<feature type="region of interest" description="Disordered" evidence="2">
    <location>
        <begin position="1"/>
        <end position="35"/>
    </location>
</feature>
<dbReference type="eggNOG" id="COG0845">
    <property type="taxonomic scope" value="Bacteria"/>
</dbReference>
<keyword evidence="6" id="KW-1185">Reference proteome</keyword>
<organism evidence="5 6">
    <name type="scientific">Butyrivibrio proteoclasticus (strain ATCC 51982 / DSM 14932 / B316)</name>
    <name type="common">Clostridium proteoclasticum</name>
    <dbReference type="NCBI Taxonomy" id="515622"/>
    <lineage>
        <taxon>Bacteria</taxon>
        <taxon>Bacillati</taxon>
        <taxon>Bacillota</taxon>
        <taxon>Clostridia</taxon>
        <taxon>Lachnospirales</taxon>
        <taxon>Lachnospiraceae</taxon>
        <taxon>Butyrivibrio</taxon>
    </lineage>
</organism>
<dbReference type="InterPro" id="IPR006143">
    <property type="entry name" value="RND_pump_MFP"/>
</dbReference>
<dbReference type="Gene3D" id="2.40.50.100">
    <property type="match status" value="1"/>
</dbReference>
<reference evidence="5 6" key="1">
    <citation type="journal article" date="2010" name="PLoS ONE">
        <title>The glycobiome of the rumen bacterium Butyrivibrio proteoclasticus B316(T) highlights adaptation to a polysaccharide-rich environment.</title>
        <authorList>
            <person name="Kelly W.J."/>
            <person name="Leahy S.C."/>
            <person name="Altermann E."/>
            <person name="Yeoman C.J."/>
            <person name="Dunne J.C."/>
            <person name="Kong Z."/>
            <person name="Pacheco D.M."/>
            <person name="Li D."/>
            <person name="Noel S.J."/>
            <person name="Moon C.D."/>
            <person name="Cookson A.L."/>
            <person name="Attwood G.T."/>
        </authorList>
    </citation>
    <scope>NUCLEOTIDE SEQUENCE [LARGE SCALE GENOMIC DNA]</scope>
    <source>
        <strain evidence="6">ATCC 51982 / DSM 14932 / B316</strain>
    </source>
</reference>
<evidence type="ECO:0000256" key="3">
    <source>
        <dbReference type="SAM" id="Phobius"/>
    </source>
</evidence>
<dbReference type="AlphaFoldDB" id="E0RY01"/>
<gene>
    <name evidence="5" type="ordered locus">bpr_I2223</name>
</gene>
<protein>
    <submittedName>
        <fullName evidence="5">Transporter RND family</fullName>
    </submittedName>
</protein>
<dbReference type="Gene3D" id="2.40.420.20">
    <property type="match status" value="1"/>
</dbReference>
<dbReference type="GO" id="GO:1990281">
    <property type="term" value="C:efflux pump complex"/>
    <property type="evidence" value="ECO:0007669"/>
    <property type="project" value="TreeGrafter"/>
</dbReference>
<dbReference type="STRING" id="515622.bpr_I2223"/>
<evidence type="ECO:0000313" key="6">
    <source>
        <dbReference type="Proteomes" id="UP000001299"/>
    </source>
</evidence>
<keyword evidence="3" id="KW-0812">Transmembrane</keyword>
<evidence type="ECO:0000313" key="5">
    <source>
        <dbReference type="EMBL" id="ADL34956.1"/>
    </source>
</evidence>
<dbReference type="NCBIfam" id="TIGR01730">
    <property type="entry name" value="RND_mfp"/>
    <property type="match status" value="1"/>
</dbReference>
<dbReference type="RefSeq" id="WP_013281609.1">
    <property type="nucleotide sequence ID" value="NC_014387.1"/>
</dbReference>
<sequence>MAQDKELETKVKEETTASDVTVKNTEDNKPEAQKDENTLVYEEYEQHEVAAKPKRKFKKRYVVIGVALLLVAFIVFNSINSAKKAVVMVETKEASLGTIENILSISGTVQSAESKTYFSDVTAPLSEINVKVGDKVAAGDTLYTYDEAALDLSKQTAELAIKQAKGSYNSYWSGTAAADRKYAEGLTPQQINDRLDAITAEIDALNNKITEKTSRMNQTLTDLQKVQADINQNGIADSSENLFENGNTEYIYRTESGNKTDGAYNNPSESDRQMSLAVSQSMLDVQYALSNDPEIQGWKRQITALQEEQSHLQTGKAAQVNPGTATSAKAQLDSTTLTQEDAISKIDAAKEGVKSDFNGVVTAVSVVEGATVAAGAQTVTLANLDDVEVSVQISKSDLPKIAIGQQVDITINSKPYTGEISKISGTATKNNNGVAVVDTTIKVTNPDSDIILGVEANNKIHAQKAENTLVLPYEYVQTDSEGDYVYVVENGIVVRKNVTIGIASSTEAQIVDGLNAGDKIVTGNYENLSDGMAVVEMEG</sequence>
<proteinExistence type="inferred from homology"/>
<dbReference type="KEGG" id="bpb:bpr_I2223"/>
<name>E0RY01_BUTPB</name>
<dbReference type="PANTHER" id="PTHR30469">
    <property type="entry name" value="MULTIDRUG RESISTANCE PROTEIN MDTA"/>
    <property type="match status" value="1"/>
</dbReference>
<dbReference type="PANTHER" id="PTHR30469:SF33">
    <property type="entry name" value="SLR1207 PROTEIN"/>
    <property type="match status" value="1"/>
</dbReference>
<keyword evidence="3" id="KW-1133">Transmembrane helix</keyword>
<dbReference type="Proteomes" id="UP000001299">
    <property type="component" value="Chromosome 1"/>
</dbReference>
<keyword evidence="3" id="KW-0472">Membrane</keyword>
<evidence type="ECO:0000256" key="2">
    <source>
        <dbReference type="SAM" id="MobiDB-lite"/>
    </source>
</evidence>
<evidence type="ECO:0000259" key="4">
    <source>
        <dbReference type="Pfam" id="PF25989"/>
    </source>
</evidence>
<accession>E0RY01</accession>
<dbReference type="InterPro" id="IPR058637">
    <property type="entry name" value="YknX-like_C"/>
</dbReference>
<evidence type="ECO:0000256" key="1">
    <source>
        <dbReference type="ARBA" id="ARBA00009477"/>
    </source>
</evidence>
<dbReference type="GO" id="GO:0015562">
    <property type="term" value="F:efflux transmembrane transporter activity"/>
    <property type="evidence" value="ECO:0007669"/>
    <property type="project" value="TreeGrafter"/>
</dbReference>
<comment type="similarity">
    <text evidence="1">Belongs to the membrane fusion protein (MFP) (TC 8.A.1) family.</text>
</comment>
<dbReference type="EMBL" id="CP001810">
    <property type="protein sequence ID" value="ADL34956.1"/>
    <property type="molecule type" value="Genomic_DNA"/>
</dbReference>
<feature type="domain" description="YknX-like C-terminal permuted SH3-like" evidence="4">
    <location>
        <begin position="469"/>
        <end position="534"/>
    </location>
</feature>
<feature type="transmembrane region" description="Helical" evidence="3">
    <location>
        <begin position="61"/>
        <end position="79"/>
    </location>
</feature>